<evidence type="ECO:0000313" key="2">
    <source>
        <dbReference type="EMBL" id="ALA68724.1"/>
    </source>
</evidence>
<dbReference type="RefSeq" id="WP_053413039.1">
    <property type="nucleotide sequence ID" value="NZ_CP006841.1"/>
</dbReference>
<name>A0A0K2H3W0_9CORY</name>
<keyword evidence="1" id="KW-1133">Transmembrane helix</keyword>
<proteinExistence type="predicted"/>
<dbReference type="OrthoDB" id="4409002at2"/>
<dbReference type="Proteomes" id="UP000058446">
    <property type="component" value="Chromosome"/>
</dbReference>
<dbReference type="PATRIC" id="fig|1408189.4.peg.2372"/>
<feature type="transmembrane region" description="Helical" evidence="1">
    <location>
        <begin position="255"/>
        <end position="277"/>
    </location>
</feature>
<organism evidence="2 3">
    <name type="scientific">Corynebacterium lactis RW2-5</name>
    <dbReference type="NCBI Taxonomy" id="1408189"/>
    <lineage>
        <taxon>Bacteria</taxon>
        <taxon>Bacillati</taxon>
        <taxon>Actinomycetota</taxon>
        <taxon>Actinomycetes</taxon>
        <taxon>Mycobacteriales</taxon>
        <taxon>Corynebacteriaceae</taxon>
        <taxon>Corynebacterium</taxon>
    </lineage>
</organism>
<keyword evidence="1" id="KW-0812">Transmembrane</keyword>
<dbReference type="KEGG" id="clw:CLAC_11755"/>
<evidence type="ECO:0000256" key="1">
    <source>
        <dbReference type="SAM" id="Phobius"/>
    </source>
</evidence>
<dbReference type="STRING" id="1408189.CLAC_11755"/>
<reference evidence="2 3" key="1">
    <citation type="submission" date="2013-10" db="EMBL/GenBank/DDBJ databases">
        <title>Complete genome sequence of Corynebacterium lactis DSM 45799(T), isolated from raw cow milk.</title>
        <authorList>
            <person name="Ruckert C."/>
            <person name="Albersmeier A."/>
            <person name="Lipski A."/>
            <person name="Kalinowski J."/>
        </authorList>
    </citation>
    <scope>NUCLEOTIDE SEQUENCE [LARGE SCALE GENOMIC DNA]</scope>
    <source>
        <strain evidence="2 3">RW2-5</strain>
    </source>
</reference>
<dbReference type="AlphaFoldDB" id="A0A0K2H3W0"/>
<gene>
    <name evidence="2" type="ORF">CLAC_11755</name>
</gene>
<sequence>MTKAGPAANRADLSGVVDTGGVAGGATGGVAGERKQARRIEFVDQRAAVVLYVADSDVEPTRECVETVEAIAEATGRVAVGLFGGGRFAELWRSAIPGRIPMGELDQRMGRTLVLLSDGPPRAVARPGALRRRQAIHSQLAAERSRRAGMAERSRAHVRADFERMVVQVLESVAEGSPRDEAELHRAGARAAAELSRWCGQQGVGAVEMEAPFPAPPVKANMLAEAVVAVMVLAAAAGVSRLLSAPLSWLGLSGVWVQVATVLVGVGFAALAVVATLRRNARQRRGQWVATYLARLRREWLHLAEGAVHARDPAGHRGWRVAQLAEHAN</sequence>
<accession>A0A0K2H3W0</accession>
<keyword evidence="1" id="KW-0472">Membrane</keyword>
<evidence type="ECO:0000313" key="3">
    <source>
        <dbReference type="Proteomes" id="UP000058446"/>
    </source>
</evidence>
<feature type="transmembrane region" description="Helical" evidence="1">
    <location>
        <begin position="222"/>
        <end position="243"/>
    </location>
</feature>
<keyword evidence="3" id="KW-1185">Reference proteome</keyword>
<dbReference type="EMBL" id="CP006841">
    <property type="protein sequence ID" value="ALA68724.1"/>
    <property type="molecule type" value="Genomic_DNA"/>
</dbReference>
<protein>
    <submittedName>
        <fullName evidence="2">Uncharacterized protein</fullName>
    </submittedName>
</protein>